<dbReference type="CDD" id="cd24022">
    <property type="entry name" value="ASKHA_NBD_ParM_R1-like"/>
    <property type="match status" value="1"/>
</dbReference>
<proteinExistence type="predicted"/>
<evidence type="ECO:0000313" key="7">
    <source>
        <dbReference type="Proteomes" id="UP000197394"/>
    </source>
</evidence>
<evidence type="ECO:0000313" key="6">
    <source>
        <dbReference type="EMBL" id="QTK45517.1"/>
    </source>
</evidence>
<evidence type="ECO:0000313" key="9">
    <source>
        <dbReference type="Proteomes" id="UP000470018"/>
    </source>
</evidence>
<evidence type="ECO:0000313" key="10">
    <source>
        <dbReference type="Proteomes" id="UP000664966"/>
    </source>
</evidence>
<dbReference type="Proteomes" id="UP000197394">
    <property type="component" value="Unassembled WGS sequence"/>
</dbReference>
<dbReference type="Pfam" id="PF06406">
    <property type="entry name" value="StbA_N"/>
    <property type="match status" value="1"/>
</dbReference>
<reference evidence="5 8" key="2">
    <citation type="submission" date="2017-09" db="EMBL/GenBank/DDBJ databases">
        <title>Draft genome of Acinetobacter baumannii strain I43, a mercury resistant bacteria.</title>
        <authorList>
            <person name="Siqueira K.A."/>
            <person name="Mello I.S."/>
            <person name="Mendes T.A."/>
            <person name="Soares M.A."/>
        </authorList>
    </citation>
    <scope>NUCLEOTIDE SEQUENCE [LARGE SCALE GENOMIC DNA]</scope>
    <source>
        <strain evidence="5 8">I43</strain>
    </source>
</reference>
<geneLocation type="plasmid" evidence="6 10">
    <name>p1KSK6</name>
</geneLocation>
<dbReference type="EMBL" id="NGKM01000014">
    <property type="protein sequence ID" value="OWK66053.1"/>
    <property type="molecule type" value="Genomic_DNA"/>
</dbReference>
<evidence type="ECO:0000313" key="5">
    <source>
        <dbReference type="EMBL" id="PHQ01227.1"/>
    </source>
</evidence>
<dbReference type="Proteomes" id="UP000470018">
    <property type="component" value="Unassembled WGS sequence"/>
</dbReference>
<feature type="domain" description="Plasmid segregation protein ParM/StbA N-terminal" evidence="1">
    <location>
        <begin position="8"/>
        <end position="141"/>
    </location>
</feature>
<dbReference type="EMBL" id="NXDV01000022">
    <property type="protein sequence ID" value="PHQ01227.1"/>
    <property type="molecule type" value="Genomic_DNA"/>
</dbReference>
<dbReference type="Gene3D" id="3.30.420.40">
    <property type="match status" value="2"/>
</dbReference>
<dbReference type="InterPro" id="IPR043129">
    <property type="entry name" value="ATPase_NBD"/>
</dbReference>
<gene>
    <name evidence="4" type="ORF">CBE85_13710</name>
    <name evidence="5" type="ORF">CPI82_18480</name>
    <name evidence="3" type="ORF">G3N53_13830</name>
    <name evidence="6" type="ORF">J6E47_20270</name>
</gene>
<dbReference type="Pfam" id="PF21522">
    <property type="entry name" value="MreB-like_C"/>
    <property type="match status" value="1"/>
</dbReference>
<sequence>MKGYKTLTVGVDDGHDGIKIYCGEVGKSFRLPSRVANGRTIIGDTDEVNKQIIHVNGKYFTVDEFTKEHIDTRTEDYPLSDANVALVHHALHQAFDGQYRKFKIATGLPLNQYYGGKDKAKNEKLIADKTQNLLINKDFNNPTVYNLYEHDKKNDPLQILNHIVLSEGQCAYFDALMDDNGKRSSMYEDLWEGGCAIIDIGGRTTDIAMINPRGGTMQASRCDTLDVGIITLKNKVSQNLKEFFGLSSNITDWRLSKALKTGIYNHGGKDHDISKILNAAKVEITDQIENSIKVNVQDGQDLGAVLLVGGGSITLGDELLKRFNYDNWHLVKQPEFANARGMYKCAKYISKL</sequence>
<protein>
    <submittedName>
        <fullName evidence="3">ParM/StbA family protein</fullName>
    </submittedName>
</protein>
<reference evidence="6" key="4">
    <citation type="submission" date="2021-03" db="EMBL/GenBank/DDBJ databases">
        <title>Complete genome sequencing of Acinetobacter baumannii.</title>
        <authorList>
            <person name="Yadav B."/>
            <person name="Makwana N."/>
            <person name="Kharat A.S."/>
            <person name="Veeraraghavan B."/>
            <person name="Vijayakumar S."/>
            <person name="Priya M."/>
        </authorList>
    </citation>
    <scope>NUCLEOTIDE SEQUENCE</scope>
    <source>
        <strain evidence="6">KSK6</strain>
        <plasmid evidence="6">p1KSK6</plasmid>
    </source>
</reference>
<dbReference type="EMBL" id="CP072271">
    <property type="protein sequence ID" value="QTK45517.1"/>
    <property type="molecule type" value="Genomic_DNA"/>
</dbReference>
<dbReference type="Proteomes" id="UP000223291">
    <property type="component" value="Unassembled WGS sequence"/>
</dbReference>
<dbReference type="Proteomes" id="UP000664966">
    <property type="component" value="Plasmid p1KSK6"/>
</dbReference>
<dbReference type="SUPFAM" id="SSF53067">
    <property type="entry name" value="Actin-like ATPase domain"/>
    <property type="match status" value="2"/>
</dbReference>
<dbReference type="RefSeq" id="WP_000679486.1">
    <property type="nucleotide sequence ID" value="NZ_AP014650.1"/>
</dbReference>
<evidence type="ECO:0000313" key="3">
    <source>
        <dbReference type="EMBL" id="NDW42152.1"/>
    </source>
</evidence>
<reference evidence="3 9" key="3">
    <citation type="submission" date="2020-02" db="EMBL/GenBank/DDBJ databases">
        <title>Whole genome shot-gun sequencing of clinical Carbapenem resistant A. baumannii.</title>
        <authorList>
            <person name="Veeraraghavan B."/>
            <person name="Mathur P."/>
            <person name="Vijayakumar S."/>
            <person name="Vasudevan K."/>
            <person name="Lincy M."/>
            <person name="Kirubananthan A."/>
        </authorList>
    </citation>
    <scope>NUCLEOTIDE SEQUENCE [LARGE SCALE GENOMIC DNA]</scope>
    <source>
        <strain evidence="3 9">SP816</strain>
    </source>
</reference>
<dbReference type="EMBL" id="JAAGTY010000015">
    <property type="protein sequence ID" value="NDW42152.1"/>
    <property type="molecule type" value="Genomic_DNA"/>
</dbReference>
<dbReference type="InterPro" id="IPR049067">
    <property type="entry name" value="MreB-like_C"/>
</dbReference>
<dbReference type="InterPro" id="IPR009440">
    <property type="entry name" value="ParM/StbA_N"/>
</dbReference>
<accession>A0A090BAM0</accession>
<dbReference type="AlphaFoldDB" id="A0A090BAM0"/>
<keyword evidence="6" id="KW-0614">Plasmid</keyword>
<evidence type="ECO:0000259" key="1">
    <source>
        <dbReference type="Pfam" id="PF06406"/>
    </source>
</evidence>
<feature type="domain" description="Actin homologue MreB-like C-terminal" evidence="2">
    <location>
        <begin position="197"/>
        <end position="319"/>
    </location>
</feature>
<evidence type="ECO:0000313" key="8">
    <source>
        <dbReference type="Proteomes" id="UP000223291"/>
    </source>
</evidence>
<evidence type="ECO:0000313" key="4">
    <source>
        <dbReference type="EMBL" id="OWK66053.1"/>
    </source>
</evidence>
<reference evidence="4 7" key="1">
    <citation type="submission" date="2017-05" db="EMBL/GenBank/DDBJ databases">
        <title>Draft genome sequence of MDR A. baumannii AB360.</title>
        <authorList>
            <person name="Wareham D.W."/>
            <person name="Bean D.C."/>
        </authorList>
    </citation>
    <scope>NUCLEOTIDE SEQUENCE [LARGE SCALE GENOMIC DNA]</scope>
    <source>
        <strain evidence="4 7">AB360</strain>
    </source>
</reference>
<organism evidence="3 9">
    <name type="scientific">Acinetobacter baumannii</name>
    <dbReference type="NCBI Taxonomy" id="470"/>
    <lineage>
        <taxon>Bacteria</taxon>
        <taxon>Pseudomonadati</taxon>
        <taxon>Pseudomonadota</taxon>
        <taxon>Gammaproteobacteria</taxon>
        <taxon>Moraxellales</taxon>
        <taxon>Moraxellaceae</taxon>
        <taxon>Acinetobacter</taxon>
        <taxon>Acinetobacter calcoaceticus/baumannii complex</taxon>
    </lineage>
</organism>
<name>A0A090BAM0_ACIBA</name>
<dbReference type="InterPro" id="IPR056367">
    <property type="entry name" value="ASKHA_NBD_ParM_R1-like"/>
</dbReference>
<evidence type="ECO:0000259" key="2">
    <source>
        <dbReference type="Pfam" id="PF21522"/>
    </source>
</evidence>